<keyword evidence="4" id="KW-1185">Reference proteome</keyword>
<organism evidence="3 4">
    <name type="scientific">Paractinoplanes atraurantiacus</name>
    <dbReference type="NCBI Taxonomy" id="1036182"/>
    <lineage>
        <taxon>Bacteria</taxon>
        <taxon>Bacillati</taxon>
        <taxon>Actinomycetota</taxon>
        <taxon>Actinomycetes</taxon>
        <taxon>Micromonosporales</taxon>
        <taxon>Micromonosporaceae</taxon>
        <taxon>Paractinoplanes</taxon>
    </lineage>
</organism>
<evidence type="ECO:0000313" key="3">
    <source>
        <dbReference type="EMBL" id="SNY25439.1"/>
    </source>
</evidence>
<dbReference type="Gene3D" id="3.40.50.2300">
    <property type="match status" value="1"/>
</dbReference>
<dbReference type="OrthoDB" id="3296480at2"/>
<name>A0A285GPE7_9ACTN</name>
<gene>
    <name evidence="3" type="ORF">SAMN05421748_102339</name>
</gene>
<evidence type="ECO:0000259" key="2">
    <source>
        <dbReference type="PROSITE" id="PS50110"/>
    </source>
</evidence>
<dbReference type="InterPro" id="IPR001789">
    <property type="entry name" value="Sig_transdc_resp-reg_receiver"/>
</dbReference>
<sequence>MTVNNGTAVDILLVQDDPAEALLLADELVTHKVVNKVQAAYDAPTALAYLNGTSPFGRPGTPDLVLLDVKLPGRDGRVILDRLRTLPAAQEVPVILLTDSPEAERILRQEQLPVQGYVAKPVDFACLMTIVRSIDSLGLQVLKSLDH</sequence>
<dbReference type="GO" id="GO:0000160">
    <property type="term" value="P:phosphorelay signal transduction system"/>
    <property type="evidence" value="ECO:0007669"/>
    <property type="project" value="InterPro"/>
</dbReference>
<dbReference type="PANTHER" id="PTHR44520">
    <property type="entry name" value="RESPONSE REGULATOR RCP1-RELATED"/>
    <property type="match status" value="1"/>
</dbReference>
<keyword evidence="1" id="KW-0597">Phosphoprotein</keyword>
<dbReference type="PROSITE" id="PS50110">
    <property type="entry name" value="RESPONSE_REGULATORY"/>
    <property type="match status" value="1"/>
</dbReference>
<dbReference type="PANTHER" id="PTHR44520:SF1">
    <property type="entry name" value="TWO-COMPONENT SYSTEM REGULATORY PROTEIN"/>
    <property type="match status" value="1"/>
</dbReference>
<reference evidence="3 4" key="1">
    <citation type="submission" date="2017-09" db="EMBL/GenBank/DDBJ databases">
        <authorList>
            <person name="Ehlers B."/>
            <person name="Leendertz F.H."/>
        </authorList>
    </citation>
    <scope>NUCLEOTIDE SEQUENCE [LARGE SCALE GENOMIC DNA]</scope>
    <source>
        <strain evidence="3 4">CGMCC 4.6857</strain>
    </source>
</reference>
<feature type="modified residue" description="4-aspartylphosphate" evidence="1">
    <location>
        <position position="68"/>
    </location>
</feature>
<accession>A0A285GPE7</accession>
<protein>
    <submittedName>
        <fullName evidence="3">Response regulator receiver domain-containing protein</fullName>
    </submittedName>
</protein>
<dbReference type="SMART" id="SM00448">
    <property type="entry name" value="REC"/>
    <property type="match status" value="1"/>
</dbReference>
<evidence type="ECO:0000256" key="1">
    <source>
        <dbReference type="PROSITE-ProRule" id="PRU00169"/>
    </source>
</evidence>
<dbReference type="Pfam" id="PF00072">
    <property type="entry name" value="Response_reg"/>
    <property type="match status" value="1"/>
</dbReference>
<dbReference type="Proteomes" id="UP000219612">
    <property type="component" value="Unassembled WGS sequence"/>
</dbReference>
<proteinExistence type="predicted"/>
<feature type="domain" description="Response regulatory" evidence="2">
    <location>
        <begin position="10"/>
        <end position="135"/>
    </location>
</feature>
<evidence type="ECO:0000313" key="4">
    <source>
        <dbReference type="Proteomes" id="UP000219612"/>
    </source>
</evidence>
<dbReference type="SUPFAM" id="SSF52172">
    <property type="entry name" value="CheY-like"/>
    <property type="match status" value="1"/>
</dbReference>
<dbReference type="InterPro" id="IPR052893">
    <property type="entry name" value="TCS_response_regulator"/>
</dbReference>
<dbReference type="AlphaFoldDB" id="A0A285GPE7"/>
<dbReference type="EMBL" id="OBDY01000002">
    <property type="protein sequence ID" value="SNY25439.1"/>
    <property type="molecule type" value="Genomic_DNA"/>
</dbReference>
<dbReference type="RefSeq" id="WP_097319081.1">
    <property type="nucleotide sequence ID" value="NZ_OBDY01000002.1"/>
</dbReference>
<dbReference type="InterPro" id="IPR011006">
    <property type="entry name" value="CheY-like_superfamily"/>
</dbReference>